<dbReference type="Gene3D" id="3.40.50.2000">
    <property type="entry name" value="Glycogen Phosphorylase B"/>
    <property type="match status" value="2"/>
</dbReference>
<dbReference type="CDD" id="cd03789">
    <property type="entry name" value="GT9_LPS_heptosyltransferase"/>
    <property type="match status" value="1"/>
</dbReference>
<organism evidence="6 7">
    <name type="scientific">Salinisphaera orenii MK-B5</name>
    <dbReference type="NCBI Taxonomy" id="856730"/>
    <lineage>
        <taxon>Bacteria</taxon>
        <taxon>Pseudomonadati</taxon>
        <taxon>Pseudomonadota</taxon>
        <taxon>Gammaproteobacteria</taxon>
        <taxon>Salinisphaerales</taxon>
        <taxon>Salinisphaeraceae</taxon>
        <taxon>Salinisphaera</taxon>
    </lineage>
</organism>
<evidence type="ECO:0000313" key="6">
    <source>
        <dbReference type="EMBL" id="ROO24649.1"/>
    </source>
</evidence>
<keyword evidence="1" id="KW-0328">Glycosyltransferase</keyword>
<keyword evidence="2 6" id="KW-0808">Transferase</keyword>
<protein>
    <recommendedName>
        <fullName evidence="4">lipopolysaccharide heptosyltransferase II</fullName>
        <ecNumber evidence="4">2.4.99.24</ecNumber>
    </recommendedName>
</protein>
<evidence type="ECO:0000256" key="1">
    <source>
        <dbReference type="ARBA" id="ARBA00022676"/>
    </source>
</evidence>
<dbReference type="EC" id="2.4.99.24" evidence="4"/>
<dbReference type="Proteomes" id="UP000283993">
    <property type="component" value="Unassembled WGS sequence"/>
</dbReference>
<comment type="similarity">
    <text evidence="3">Belongs to the glycosyltransferase 9 family.</text>
</comment>
<sequence length="363" mass="39024">MNDSPRILIVGPSWIGDMVMAQGLFKTLRRRLPQARIDVLAPDVTASLVARMPEIDAAVPLNIAHREFAWGARRRAAHALRGRYDQAIVMQRSAKAALVPWLAGIPQRTGYRGELRYGLINDVRTLDATRYPRKVEHYALLGLEHEGDALGEVELPRLSIDEQRRSALTASLALDRDRPAVGFAPGAAYGGAKQWPATHFARLAEALDARGIAVWIFGSAADRDLAAGIAAAAPRHGMNLCERTSLVDIADLASLTHAFVGNDTGVMHLAAATAPRVLAIYGATHPDYAPPLAPAEARFWLGLACAPCRERVCPLGHNACMRDIPVADVMHACLNPEARALPSLHYAAGRAAPPSAATEEPAP</sequence>
<comment type="caution">
    <text evidence="6">The sequence shown here is derived from an EMBL/GenBank/DDBJ whole genome shotgun (WGS) entry which is preliminary data.</text>
</comment>
<evidence type="ECO:0000313" key="7">
    <source>
        <dbReference type="Proteomes" id="UP000283993"/>
    </source>
</evidence>
<dbReference type="SUPFAM" id="SSF53756">
    <property type="entry name" value="UDP-Glycosyltransferase/glycogen phosphorylase"/>
    <property type="match status" value="1"/>
</dbReference>
<dbReference type="GO" id="GO:0008713">
    <property type="term" value="F:ADP-heptose-lipopolysaccharide heptosyltransferase activity"/>
    <property type="evidence" value="ECO:0007669"/>
    <property type="project" value="UniProtKB-EC"/>
</dbReference>
<dbReference type="EMBL" id="AYKH01000041">
    <property type="protein sequence ID" value="ROO24649.1"/>
    <property type="molecule type" value="Genomic_DNA"/>
</dbReference>
<reference evidence="6 7" key="1">
    <citation type="submission" date="2013-10" db="EMBL/GenBank/DDBJ databases">
        <title>Salinisphaera orenii MK-B5 Genome Sequencing.</title>
        <authorList>
            <person name="Lai Q."/>
            <person name="Li C."/>
            <person name="Shao Z."/>
        </authorList>
    </citation>
    <scope>NUCLEOTIDE SEQUENCE [LARGE SCALE GENOMIC DNA]</scope>
    <source>
        <strain evidence="6 7">MK-B5</strain>
    </source>
</reference>
<dbReference type="Pfam" id="PF01075">
    <property type="entry name" value="Glyco_transf_9"/>
    <property type="match status" value="1"/>
</dbReference>
<dbReference type="InterPro" id="IPR051199">
    <property type="entry name" value="LPS_LOS_Heptosyltrfase"/>
</dbReference>
<proteinExistence type="inferred from homology"/>
<dbReference type="InterPro" id="IPR002201">
    <property type="entry name" value="Glyco_trans_9"/>
</dbReference>
<evidence type="ECO:0000256" key="2">
    <source>
        <dbReference type="ARBA" id="ARBA00022679"/>
    </source>
</evidence>
<dbReference type="PANTHER" id="PTHR30160:SF7">
    <property type="entry name" value="ADP-HEPTOSE--LPS HEPTOSYLTRANSFERASE 2"/>
    <property type="match status" value="1"/>
</dbReference>
<gene>
    <name evidence="6" type="ORF">SAOR_14000</name>
</gene>
<name>A0A423PG68_9GAMM</name>
<comment type="catalytic activity">
    <reaction evidence="5">
        <text>an L-alpha-D-Hep-(1-&gt;5)-[alpha-Kdo-(2-&gt;4)]-alpha-Kdo-(2-&gt;6)-lipid A + ADP-L-glycero-beta-D-manno-heptose = an L-alpha-D-Hep-(1-&gt;3)-L-alpha-D-Hep-(1-&gt;5)-[alpha-Kdo-(2-&gt;4)]-alpha-Kdo-(2-&gt;6)-lipid A + ADP + H(+)</text>
        <dbReference type="Rhea" id="RHEA:74071"/>
        <dbReference type="ChEBI" id="CHEBI:15378"/>
        <dbReference type="ChEBI" id="CHEBI:61506"/>
        <dbReference type="ChEBI" id="CHEBI:193068"/>
        <dbReference type="ChEBI" id="CHEBI:193069"/>
        <dbReference type="ChEBI" id="CHEBI:456216"/>
        <dbReference type="EC" id="2.4.99.24"/>
    </reaction>
</comment>
<evidence type="ECO:0000256" key="3">
    <source>
        <dbReference type="ARBA" id="ARBA00043995"/>
    </source>
</evidence>
<keyword evidence="7" id="KW-1185">Reference proteome</keyword>
<accession>A0A423PG68</accession>
<dbReference type="GO" id="GO:0005829">
    <property type="term" value="C:cytosol"/>
    <property type="evidence" value="ECO:0007669"/>
    <property type="project" value="TreeGrafter"/>
</dbReference>
<dbReference type="GO" id="GO:0009244">
    <property type="term" value="P:lipopolysaccharide core region biosynthetic process"/>
    <property type="evidence" value="ECO:0007669"/>
    <property type="project" value="TreeGrafter"/>
</dbReference>
<evidence type="ECO:0000256" key="4">
    <source>
        <dbReference type="ARBA" id="ARBA00044042"/>
    </source>
</evidence>
<dbReference type="PANTHER" id="PTHR30160">
    <property type="entry name" value="TETRAACYLDISACCHARIDE 4'-KINASE-RELATED"/>
    <property type="match status" value="1"/>
</dbReference>
<evidence type="ECO:0000256" key="5">
    <source>
        <dbReference type="ARBA" id="ARBA00047503"/>
    </source>
</evidence>
<dbReference type="RefSeq" id="WP_123631974.1">
    <property type="nucleotide sequence ID" value="NZ_AYKH01000041.1"/>
</dbReference>
<dbReference type="AlphaFoldDB" id="A0A423PG68"/>
<dbReference type="NCBIfam" id="TIGR02195">
    <property type="entry name" value="heptsyl_trn_II"/>
    <property type="match status" value="1"/>
</dbReference>
<dbReference type="InterPro" id="IPR011910">
    <property type="entry name" value="RfaF"/>
</dbReference>